<dbReference type="EMBL" id="JAOYFB010000036">
    <property type="protein sequence ID" value="KAK4019581.1"/>
    <property type="molecule type" value="Genomic_DNA"/>
</dbReference>
<proteinExistence type="predicted"/>
<accession>A0ABR0A355</accession>
<evidence type="ECO:0000313" key="2">
    <source>
        <dbReference type="Proteomes" id="UP001234178"/>
    </source>
</evidence>
<dbReference type="Proteomes" id="UP001234178">
    <property type="component" value="Unassembled WGS sequence"/>
</dbReference>
<keyword evidence="2" id="KW-1185">Reference proteome</keyword>
<gene>
    <name evidence="1" type="ORF">OUZ56_001596</name>
</gene>
<sequence>MAAKVNEQWEETMKLNFVFCLKNIRTRLYSLTIQQVVYLTIYTLRCRSHIYGSYIRGRTMQQMAFCGGVDRFYPLLAIHNNNGLVYISASP</sequence>
<protein>
    <submittedName>
        <fullName evidence="1">Uncharacterized protein</fullName>
    </submittedName>
</protein>
<reference evidence="1 2" key="1">
    <citation type="journal article" date="2023" name="Nucleic Acids Res.">
        <title>The hologenome of Daphnia magna reveals possible DNA methylation and microbiome-mediated evolution of the host genome.</title>
        <authorList>
            <person name="Chaturvedi A."/>
            <person name="Li X."/>
            <person name="Dhandapani V."/>
            <person name="Marshall H."/>
            <person name="Kissane S."/>
            <person name="Cuenca-Cambronero M."/>
            <person name="Asole G."/>
            <person name="Calvet F."/>
            <person name="Ruiz-Romero M."/>
            <person name="Marangio P."/>
            <person name="Guigo R."/>
            <person name="Rago D."/>
            <person name="Mirbahai L."/>
            <person name="Eastwood N."/>
            <person name="Colbourne J.K."/>
            <person name="Zhou J."/>
            <person name="Mallon E."/>
            <person name="Orsini L."/>
        </authorList>
    </citation>
    <scope>NUCLEOTIDE SEQUENCE [LARGE SCALE GENOMIC DNA]</scope>
    <source>
        <strain evidence="1">LRV0_1</strain>
    </source>
</reference>
<organism evidence="1 2">
    <name type="scientific">Daphnia magna</name>
    <dbReference type="NCBI Taxonomy" id="35525"/>
    <lineage>
        <taxon>Eukaryota</taxon>
        <taxon>Metazoa</taxon>
        <taxon>Ecdysozoa</taxon>
        <taxon>Arthropoda</taxon>
        <taxon>Crustacea</taxon>
        <taxon>Branchiopoda</taxon>
        <taxon>Diplostraca</taxon>
        <taxon>Cladocera</taxon>
        <taxon>Anomopoda</taxon>
        <taxon>Daphniidae</taxon>
        <taxon>Daphnia</taxon>
    </lineage>
</organism>
<comment type="caution">
    <text evidence="1">The sequence shown here is derived from an EMBL/GenBank/DDBJ whole genome shotgun (WGS) entry which is preliminary data.</text>
</comment>
<name>A0ABR0A355_9CRUS</name>
<evidence type="ECO:0000313" key="1">
    <source>
        <dbReference type="EMBL" id="KAK4019581.1"/>
    </source>
</evidence>